<feature type="domain" description="Peptidase S74" evidence="3">
    <location>
        <begin position="379"/>
        <end position="471"/>
    </location>
</feature>
<dbReference type="AlphaFoldDB" id="A0A6B9Z8M8"/>
<dbReference type="InterPro" id="IPR030392">
    <property type="entry name" value="S74_ICA"/>
</dbReference>
<protein>
    <recommendedName>
        <fullName evidence="3">Peptidase S74 domain-containing protein</fullName>
    </recommendedName>
</protein>
<keyword evidence="5" id="KW-1185">Reference proteome</keyword>
<evidence type="ECO:0000259" key="3">
    <source>
        <dbReference type="PROSITE" id="PS51688"/>
    </source>
</evidence>
<dbReference type="Pfam" id="PF13884">
    <property type="entry name" value="Peptidase_S74"/>
    <property type="match status" value="1"/>
</dbReference>
<dbReference type="PROSITE" id="PS51688">
    <property type="entry name" value="ICA"/>
    <property type="match status" value="1"/>
</dbReference>
<dbReference type="CDD" id="cd19958">
    <property type="entry name" value="pyocin_knob"/>
    <property type="match status" value="1"/>
</dbReference>
<accession>A0A6B9Z8M8</accession>
<feature type="chain" id="PRO_5025663831" description="Peptidase S74 domain-containing protein" evidence="2">
    <location>
        <begin position="20"/>
        <end position="476"/>
    </location>
</feature>
<dbReference type="Proteomes" id="UP000476411">
    <property type="component" value="Chromosome"/>
</dbReference>
<gene>
    <name evidence="4" type="ORF">GWR21_03015</name>
</gene>
<dbReference type="EMBL" id="CP048113">
    <property type="protein sequence ID" value="QHS58602.1"/>
    <property type="molecule type" value="Genomic_DNA"/>
</dbReference>
<reference evidence="4 5" key="1">
    <citation type="submission" date="2020-01" db="EMBL/GenBank/DDBJ databases">
        <title>Complete genome sequence of Chitinophaga sp. H33E-04 isolated from quinoa roots.</title>
        <authorList>
            <person name="Weon H.-Y."/>
            <person name="Lee S.A."/>
        </authorList>
    </citation>
    <scope>NUCLEOTIDE SEQUENCE [LARGE SCALE GENOMIC DNA]</scope>
    <source>
        <strain evidence="4 5">H33E-04</strain>
    </source>
</reference>
<proteinExistence type="predicted"/>
<feature type="coiled-coil region" evidence="1">
    <location>
        <begin position="443"/>
        <end position="470"/>
    </location>
</feature>
<name>A0A6B9Z8M8_9BACT</name>
<evidence type="ECO:0000313" key="4">
    <source>
        <dbReference type="EMBL" id="QHS58602.1"/>
    </source>
</evidence>
<dbReference type="RefSeq" id="WP_162330305.1">
    <property type="nucleotide sequence ID" value="NZ_CP048113.1"/>
</dbReference>
<evidence type="ECO:0000313" key="5">
    <source>
        <dbReference type="Proteomes" id="UP000476411"/>
    </source>
</evidence>
<evidence type="ECO:0000256" key="1">
    <source>
        <dbReference type="SAM" id="Coils"/>
    </source>
</evidence>
<evidence type="ECO:0000256" key="2">
    <source>
        <dbReference type="SAM" id="SignalP"/>
    </source>
</evidence>
<dbReference type="KEGG" id="chih:GWR21_03015"/>
<keyword evidence="2" id="KW-0732">Signal</keyword>
<feature type="signal peptide" evidence="2">
    <location>
        <begin position="1"/>
        <end position="19"/>
    </location>
</feature>
<sequence>MKRLVLLLSIPFAASQVMAQKNTYQIRADSVRIYSGCDTAELILENRTKDTLGYLYNKGKGVTEFRKLPLETLRTVMARDSSTPYTINFNRSSSNPSNGLRWQYFTDRWSIFAEATQDDPPGNLIFLAEDNINEGWIFRHDGSSTGGQKTDILSIGRDRLKYKGSDLFHTANLNPVRGGTFEPANTDWNTLVNYSFIGSVNGTVNGPVNDGLWWSVISTRHRNGASDGTLYGMQIANGMTSSVNQNRIFFRSQGNGTWTAWKEFWHTANLRLNIDSDSSLAIESWLRVPNRKGIKTTDGALFYQPFTSSWAIRSTAGANVVWLELQTADGIGRGSVYAASDNQIGFTGPSGTGWRLRTDASGNTVIAGQVTATAFVQSSMRSLKKDIAPFTANATDILKDAQVRTFVYKADSANIKHIGFIADELPDEMAAAERKGVDQANTVALLVKALQEMNAKVDALEKEVKMLKEERSTQKK</sequence>
<organism evidence="4 5">
    <name type="scientific">Chitinophaga agri</name>
    <dbReference type="NCBI Taxonomy" id="2703787"/>
    <lineage>
        <taxon>Bacteria</taxon>
        <taxon>Pseudomonadati</taxon>
        <taxon>Bacteroidota</taxon>
        <taxon>Chitinophagia</taxon>
        <taxon>Chitinophagales</taxon>
        <taxon>Chitinophagaceae</taxon>
        <taxon>Chitinophaga</taxon>
    </lineage>
</organism>
<keyword evidence="1" id="KW-0175">Coiled coil</keyword>